<organism evidence="17 18">
    <name type="scientific">Kryptolebias marmoratus</name>
    <name type="common">Mangrove killifish</name>
    <name type="synonym">Rivulus marmoratus</name>
    <dbReference type="NCBI Taxonomy" id="37003"/>
    <lineage>
        <taxon>Eukaryota</taxon>
        <taxon>Metazoa</taxon>
        <taxon>Chordata</taxon>
        <taxon>Craniata</taxon>
        <taxon>Vertebrata</taxon>
        <taxon>Euteleostomi</taxon>
        <taxon>Actinopterygii</taxon>
        <taxon>Neopterygii</taxon>
        <taxon>Teleostei</taxon>
        <taxon>Neoteleostei</taxon>
        <taxon>Acanthomorphata</taxon>
        <taxon>Ovalentaria</taxon>
        <taxon>Atherinomorphae</taxon>
        <taxon>Cyprinodontiformes</taxon>
        <taxon>Rivulidae</taxon>
        <taxon>Kryptolebias</taxon>
    </lineage>
</organism>
<dbReference type="GO" id="GO:0000118">
    <property type="term" value="C:histone deacetylase complex"/>
    <property type="evidence" value="ECO:0007669"/>
    <property type="project" value="UniProtKB-UniRule"/>
</dbReference>
<feature type="compositionally biased region" description="Low complexity" evidence="15">
    <location>
        <begin position="757"/>
        <end position="776"/>
    </location>
</feature>
<dbReference type="STRING" id="37003.ENSKMAP00000007144"/>
<dbReference type="GO" id="GO:0140683">
    <property type="term" value="F:histone H3K9me/H3K9me2 demethylase activity"/>
    <property type="evidence" value="ECO:0007669"/>
    <property type="project" value="UniProtKB-EC"/>
</dbReference>
<evidence type="ECO:0000256" key="12">
    <source>
        <dbReference type="ARBA" id="ARBA00037987"/>
    </source>
</evidence>
<dbReference type="GeneID" id="108240570"/>
<evidence type="ECO:0000259" key="16">
    <source>
        <dbReference type="PROSITE" id="PS51184"/>
    </source>
</evidence>
<keyword evidence="6" id="KW-0223">Dioxygenase</keyword>
<keyword evidence="10" id="KW-0804">Transcription</keyword>
<evidence type="ECO:0000256" key="11">
    <source>
        <dbReference type="ARBA" id="ARBA00023242"/>
    </source>
</evidence>
<dbReference type="Pfam" id="PF22987">
    <property type="entry name" value="Tudor_KDM3B"/>
    <property type="match status" value="1"/>
</dbReference>
<evidence type="ECO:0000256" key="3">
    <source>
        <dbReference type="ARBA" id="ARBA00022771"/>
    </source>
</evidence>
<comment type="domain">
    <text evidence="14">Leu-Xaa-Xaa-Leu-Leu (LXXLL) motifs are known to mediate the association with nuclear receptors.</text>
</comment>
<feature type="region of interest" description="Disordered" evidence="15">
    <location>
        <begin position="264"/>
        <end position="324"/>
    </location>
</feature>
<feature type="compositionally biased region" description="Polar residues" evidence="15">
    <location>
        <begin position="668"/>
        <end position="677"/>
    </location>
</feature>
<dbReference type="RefSeq" id="XP_017279621.1">
    <property type="nucleotide sequence ID" value="XM_017424132.2"/>
</dbReference>
<dbReference type="InterPro" id="IPR045109">
    <property type="entry name" value="LSDs-like"/>
</dbReference>
<sequence>MPKSKNKSPLTRAKEAKLAMRLLRVKRGASTTQTDGEEEHSVRDREQNRRKAREKPQVKARLKKNKGNVSDAYSGQVFVEFEKASQRCSWVQVYDEGVKAVLVEDSIVWVSRSDGTRTAGLPASATAWPALAFRSLVDRVGLGSLVPVEYFGNRNFEFLPDNKSIQRFEIDKDMRHPLLLEQPSLQAAISSWRTDFELQEIFRKGSYTIQGRRVRVYQPEFEECWASGMVSQHDPISHIMEITLDKGEENQMVDPRVIHVMLTDEELGKNGRRGKDGETVKGDGGRRRKTPSEDEADLHLKRFKGAGDSDAEKQNSGDSSSKTAVEGMGIWATDAGERISSAAKNGSSAEGVSPQVRVSPPTTNSTPQTDPSNAAPPRFPAQVKENGRFLSNQGAADSTSIITHTPNPPPLKPAPSPFSATSFPSVGQMPILVPGAPAPKPSTSPQPDREDSCQSAYSKTAALVSPGPVTISWSQDSSPNVALSTSVGFSPKAPTWGSQTEGSKTSPSFRLPQAVPTAPVFGDATPQTNGAPATTAASQSTPRPFGFGFSGNKHESQSQQDQNLFFQCMTQNSGTSSILTKGQTQSKDTNYFTAVSESLSKEPPGLFKPATSTEGLKKPEQPKVPEAPSVGNGVFNKSSAFQGGAAGGRSPSLTAGGLGAAPGAQSAIKKNSNSETSVGGLGLQSGFNSSDSHQNIFLQASKESANPFLAYGDKIAHTSFVDLTGTEPQTLGATLDSKPNLFTMAEPPKGILSSTFPAISAPGSVSSSSTPTHPQSEVSVIKKEQEDGEMPTSTSGCPVLGSHSPGGMMEVPGSFDQSQSQKFSLEERGPSSKRDSDFSSNSDLSDLSENEEGLDKSQLLGERPHAKDGALQQKTKVQGAAKSRPRNKPFKVGQSVLKDQSKVRRLKQSGESFLQDGSCISVAPHLHKCRECRLERYRKYRTTDDDSDEEDDPNVACRFFHFRRLAFTRKGILRVEGFLSPQQSDAMAMGLWLPAPAIQEGLDLDTSKYILANVGDQFCQLVMSEKEAMMMVEPHQKVAWKRAVRGVREMCDVCETTLFNIHWVCRKCGFGVCLDCYRLRRNRPREDVDETPEDEVFSWLKCAKGQPHEPQNLMPTQIIPGTALYNIGDMVHAARGKWGIKANCPCASRHTKSLVRPTAPNGISQQSATSSAGGLTAAAPGASTTPKPEGETLVIKTEPTQTATPSDTGGGEVVGSSSNSISSTSSPCNVTQSPTKDLRSSGEGNSSALHWLADLATQKARDDTKESGSLRSMMSRESRPPFGLDSLSALSKPSASSPKLFNSLLLGPSMTQSKPEGSSLRDLLNSGPGKLPQGPGESGVPFPSVFTSASSDKMKSSLPNFLDHIIASVVETKKAEGRRSGSSEGSELSVLGARKDGVMGLSVLEPHTSHSWLCDGRLLCLQDPSNSNNWKIFRECWKQGQPVLVSGIHKRLKTELWRPEAFSEEFGDQDVDLVNCRSCAIISDVKVRDFWDGFQTISKRLQDSDGRPMVLKLKDWPPGEDFRDMMPTRFNDLMENLPLPEYTKRDGRLNLAARLPNFFVRPDLGPKMYNAYGLISADDRKVGTTNLHLDVSDAVNVMVYVGIPLGENNHEEEAEISGYKEVMITIEEGDVDEMTKRRVHEGKEKPGALWHIYAAKDAEKIRELLRKVGEEQGQENPPDHDPIHDQSWYLDQGLRRRLYEEYGVQGWAIVQFLGDAVFIPAGAPHQVHNLYSCIKAAEDFVSPEHVRHCFRLTQEFRHLSTTHTNHEDKLQVKNIIYHAVKDAVGTLKAHEPKLARP</sequence>
<evidence type="ECO:0000256" key="5">
    <source>
        <dbReference type="ARBA" id="ARBA00022853"/>
    </source>
</evidence>
<dbReference type="KEGG" id="kmr:108240570"/>
<dbReference type="EC" id="1.14.11.65" evidence="14"/>
<keyword evidence="11 14" id="KW-0539">Nucleus</keyword>
<evidence type="ECO:0000256" key="9">
    <source>
        <dbReference type="ARBA" id="ARBA00023015"/>
    </source>
</evidence>
<reference evidence="17" key="1">
    <citation type="submission" date="2025-08" db="UniProtKB">
        <authorList>
            <consortium name="Ensembl"/>
        </authorList>
    </citation>
    <scope>IDENTIFICATION</scope>
</reference>
<dbReference type="Gene3D" id="2.60.120.650">
    <property type="entry name" value="Cupin"/>
    <property type="match status" value="1"/>
</dbReference>
<dbReference type="GO" id="GO:0070988">
    <property type="term" value="P:demethylation"/>
    <property type="evidence" value="ECO:0007669"/>
    <property type="project" value="UniProtKB-UniRule"/>
</dbReference>
<dbReference type="Pfam" id="PF02373">
    <property type="entry name" value="JmjC"/>
    <property type="match status" value="1"/>
</dbReference>
<evidence type="ECO:0000256" key="14">
    <source>
        <dbReference type="RuleBase" id="RU369087"/>
    </source>
</evidence>
<dbReference type="GO" id="GO:0000785">
    <property type="term" value="C:chromatin"/>
    <property type="evidence" value="ECO:0007669"/>
    <property type="project" value="TreeGrafter"/>
</dbReference>
<feature type="compositionally biased region" description="Basic and acidic residues" evidence="15">
    <location>
        <begin position="824"/>
        <end position="837"/>
    </location>
</feature>
<dbReference type="GeneTree" id="ENSGT00940000158095"/>
<keyword evidence="7" id="KW-0560">Oxidoreductase</keyword>
<feature type="compositionally biased region" description="Basic and acidic residues" evidence="15">
    <location>
        <begin position="297"/>
        <end position="315"/>
    </location>
</feature>
<evidence type="ECO:0000256" key="1">
    <source>
        <dbReference type="ARBA" id="ARBA00004123"/>
    </source>
</evidence>
<evidence type="ECO:0000313" key="18">
    <source>
        <dbReference type="Proteomes" id="UP000264800"/>
    </source>
</evidence>
<evidence type="ECO:0000256" key="15">
    <source>
        <dbReference type="SAM" id="MobiDB-lite"/>
    </source>
</evidence>
<evidence type="ECO:0000256" key="2">
    <source>
        <dbReference type="ARBA" id="ARBA00022723"/>
    </source>
</evidence>
<feature type="region of interest" description="Disordered" evidence="15">
    <location>
        <begin position="1155"/>
        <end position="1293"/>
    </location>
</feature>
<dbReference type="SMART" id="SM00558">
    <property type="entry name" value="JmjC"/>
    <property type="match status" value="1"/>
</dbReference>
<evidence type="ECO:0000313" key="17">
    <source>
        <dbReference type="Ensembl" id="ENSKMAP00000007144.1"/>
    </source>
</evidence>
<dbReference type="PANTHER" id="PTHR12549">
    <property type="entry name" value="JMJC DOMAIN-CONTAINING HISTONE DEMETHYLATION PROTEIN"/>
    <property type="match status" value="1"/>
</dbReference>
<comment type="cofactor">
    <cofactor evidence="14">
        <name>Fe(2+)</name>
        <dbReference type="ChEBI" id="CHEBI:29033"/>
    </cofactor>
    <text evidence="14">Binds 1 Fe(2+) ion per subunit.</text>
</comment>
<feature type="region of interest" description="Disordered" evidence="15">
    <location>
        <begin position="751"/>
        <end position="895"/>
    </location>
</feature>
<evidence type="ECO:0000256" key="8">
    <source>
        <dbReference type="ARBA" id="ARBA00023004"/>
    </source>
</evidence>
<evidence type="ECO:0000256" key="6">
    <source>
        <dbReference type="ARBA" id="ARBA00022964"/>
    </source>
</evidence>
<protein>
    <recommendedName>
        <fullName evidence="14">Lysine-specific demethylase</fullName>
        <ecNumber evidence="14">1.14.11.65</ecNumber>
    </recommendedName>
</protein>
<comment type="domain">
    <text evidence="14">The JmjC domain and the C6-type zinc-finger are required for the demethylation activity.</text>
</comment>
<dbReference type="GO" id="GO:0008270">
    <property type="term" value="F:zinc ion binding"/>
    <property type="evidence" value="ECO:0007669"/>
    <property type="project" value="UniProtKB-KW"/>
</dbReference>
<feature type="compositionally biased region" description="Polar residues" evidence="15">
    <location>
        <begin position="471"/>
        <end position="488"/>
    </location>
</feature>
<comment type="similarity">
    <text evidence="12 14">Belongs to the JHDM2 histone demethylase family.</text>
</comment>
<evidence type="ECO:0000256" key="10">
    <source>
        <dbReference type="ARBA" id="ARBA00023163"/>
    </source>
</evidence>
<dbReference type="OrthoDB" id="1667110at2759"/>
<dbReference type="Proteomes" id="UP000264800">
    <property type="component" value="Unplaced"/>
</dbReference>
<feature type="domain" description="JmjC" evidence="16">
    <location>
        <begin position="1544"/>
        <end position="1757"/>
    </location>
</feature>
<proteinExistence type="inferred from homology"/>
<reference evidence="17" key="2">
    <citation type="submission" date="2025-09" db="UniProtKB">
        <authorList>
            <consortium name="Ensembl"/>
        </authorList>
    </citation>
    <scope>IDENTIFICATION</scope>
</reference>
<keyword evidence="9" id="KW-0805">Transcription regulation</keyword>
<feature type="compositionally biased region" description="Polar residues" evidence="15">
    <location>
        <begin position="389"/>
        <end position="405"/>
    </location>
</feature>
<feature type="compositionally biased region" description="Basic and acidic residues" evidence="15">
    <location>
        <begin position="266"/>
        <end position="285"/>
    </location>
</feature>
<evidence type="ECO:0000256" key="13">
    <source>
        <dbReference type="ARBA" id="ARBA00047648"/>
    </source>
</evidence>
<dbReference type="InterPro" id="IPR003347">
    <property type="entry name" value="JmjC_dom"/>
</dbReference>
<dbReference type="Ensembl" id="ENSKMAT00000007260.1">
    <property type="protein sequence ID" value="ENSKMAP00000007144.1"/>
    <property type="gene ID" value="ENSKMAG00000005392.1"/>
</dbReference>
<dbReference type="PROSITE" id="PS51184">
    <property type="entry name" value="JMJC"/>
    <property type="match status" value="1"/>
</dbReference>
<feature type="compositionally biased region" description="Polar residues" evidence="15">
    <location>
        <begin position="360"/>
        <end position="372"/>
    </location>
</feature>
<feature type="region of interest" description="Disordered" evidence="15">
    <location>
        <begin position="24"/>
        <end position="61"/>
    </location>
</feature>
<dbReference type="GO" id="GO:0031490">
    <property type="term" value="F:chromatin DNA binding"/>
    <property type="evidence" value="ECO:0007669"/>
    <property type="project" value="TreeGrafter"/>
</dbReference>
<feature type="compositionally biased region" description="Polar residues" evidence="15">
    <location>
        <begin position="496"/>
        <end position="508"/>
    </location>
</feature>
<feature type="compositionally biased region" description="Basic and acidic residues" evidence="15">
    <location>
        <begin position="39"/>
        <end position="57"/>
    </location>
</feature>
<dbReference type="GO" id="GO:0003712">
    <property type="term" value="F:transcription coregulator activity"/>
    <property type="evidence" value="ECO:0007669"/>
    <property type="project" value="TreeGrafter"/>
</dbReference>
<feature type="region of interest" description="Disordered" evidence="15">
    <location>
        <begin position="341"/>
        <end position="562"/>
    </location>
</feature>
<evidence type="ECO:0000256" key="4">
    <source>
        <dbReference type="ARBA" id="ARBA00022833"/>
    </source>
</evidence>
<keyword evidence="5" id="KW-0156">Chromatin regulator</keyword>
<feature type="compositionally biased region" description="Low complexity" evidence="15">
    <location>
        <begin position="1214"/>
        <end position="1226"/>
    </location>
</feature>
<accession>A0A3Q3A878</accession>
<keyword evidence="8 14" id="KW-0408">Iron</keyword>
<dbReference type="InterPro" id="IPR054503">
    <property type="entry name" value="KDM3AB_Tudor"/>
</dbReference>
<feature type="compositionally biased region" description="Pro residues" evidence="15">
    <location>
        <begin position="406"/>
        <end position="416"/>
    </location>
</feature>
<feature type="compositionally biased region" description="Basic and acidic residues" evidence="15">
    <location>
        <begin position="1259"/>
        <end position="1279"/>
    </location>
</feature>
<dbReference type="CTD" id="51780"/>
<comment type="catalytic activity">
    <reaction evidence="13 14">
        <text>N(6),N(6)-dimethyl-L-lysyl(9)-[histone H3] + 2 2-oxoglutarate + 2 O2 = L-lysyl(9)-[histone H3] + 2 formaldehyde + 2 succinate + 2 CO2</text>
        <dbReference type="Rhea" id="RHEA:60188"/>
        <dbReference type="Rhea" id="RHEA-COMP:15541"/>
        <dbReference type="Rhea" id="RHEA-COMP:15546"/>
        <dbReference type="ChEBI" id="CHEBI:15379"/>
        <dbReference type="ChEBI" id="CHEBI:16526"/>
        <dbReference type="ChEBI" id="CHEBI:16810"/>
        <dbReference type="ChEBI" id="CHEBI:16842"/>
        <dbReference type="ChEBI" id="CHEBI:29969"/>
        <dbReference type="ChEBI" id="CHEBI:30031"/>
        <dbReference type="ChEBI" id="CHEBI:61976"/>
        <dbReference type="EC" id="1.14.11.65"/>
    </reaction>
</comment>
<feature type="region of interest" description="Disordered" evidence="15">
    <location>
        <begin position="1306"/>
        <end position="1342"/>
    </location>
</feature>
<dbReference type="SUPFAM" id="SSF51197">
    <property type="entry name" value="Clavaminate synthase-like"/>
    <property type="match status" value="1"/>
</dbReference>
<feature type="region of interest" description="Disordered" evidence="15">
    <location>
        <begin position="596"/>
        <end position="686"/>
    </location>
</feature>
<feature type="compositionally biased region" description="Low complexity" evidence="15">
    <location>
        <begin position="1167"/>
        <end position="1186"/>
    </location>
</feature>
<comment type="subcellular location">
    <subcellularLocation>
        <location evidence="1 14">Nucleus</location>
    </subcellularLocation>
</comment>
<keyword evidence="3" id="KW-0863">Zinc-finger</keyword>
<dbReference type="FunFam" id="2.60.120.650:FF:000004">
    <property type="entry name" value="Putative lysine-specific demethylase 3B"/>
    <property type="match status" value="1"/>
</dbReference>
<keyword evidence="4" id="KW-0862">Zinc</keyword>
<dbReference type="GO" id="GO:0006357">
    <property type="term" value="P:regulation of transcription by RNA polymerase II"/>
    <property type="evidence" value="ECO:0007669"/>
    <property type="project" value="TreeGrafter"/>
</dbReference>
<comment type="function">
    <text evidence="14">Histone demethylase that specifically demethylates 'Lys-9' of histone H3, thereby playing a central role in histone code.</text>
</comment>
<dbReference type="InterPro" id="IPR054504">
    <property type="entry name" value="PWWP_KDM3B"/>
</dbReference>
<evidence type="ECO:0000256" key="7">
    <source>
        <dbReference type="ARBA" id="ARBA00023002"/>
    </source>
</evidence>
<keyword evidence="2 14" id="KW-0479">Metal-binding</keyword>
<keyword evidence="18" id="KW-1185">Reference proteome</keyword>
<feature type="compositionally biased region" description="Low complexity" evidence="15">
    <location>
        <begin position="531"/>
        <end position="542"/>
    </location>
</feature>
<name>A0A3Q3A878_KRYMA</name>
<dbReference type="Pfam" id="PF22988">
    <property type="entry name" value="PWWP_KDM3B"/>
    <property type="match status" value="1"/>
</dbReference>
<dbReference type="PANTHER" id="PTHR12549:SF8">
    <property type="entry name" value="LYSINE-SPECIFIC DEMETHYLASE 3B"/>
    <property type="match status" value="1"/>
</dbReference>